<dbReference type="EMBL" id="JAEHFW010000004">
    <property type="protein sequence ID" value="MBK0381212.1"/>
    <property type="molecule type" value="Genomic_DNA"/>
</dbReference>
<comment type="caution">
    <text evidence="1">The sequence shown here is derived from an EMBL/GenBank/DDBJ whole genome shotgun (WGS) entry which is preliminary data.</text>
</comment>
<evidence type="ECO:0000313" key="2">
    <source>
        <dbReference type="Proteomes" id="UP000613193"/>
    </source>
</evidence>
<keyword evidence="2" id="KW-1185">Reference proteome</keyword>
<proteinExistence type="predicted"/>
<dbReference type="PROSITE" id="PS51257">
    <property type="entry name" value="PROKAR_LIPOPROTEIN"/>
    <property type="match status" value="1"/>
</dbReference>
<reference evidence="1" key="1">
    <citation type="submission" date="2020-12" db="EMBL/GenBank/DDBJ databases">
        <title>Bacterial novel species Mucilaginibacter sp. SD-g isolated from soil.</title>
        <authorList>
            <person name="Jung H.-Y."/>
        </authorList>
    </citation>
    <scope>NUCLEOTIDE SEQUENCE</scope>
    <source>
        <strain evidence="1">SD-g</strain>
    </source>
</reference>
<gene>
    <name evidence="1" type="ORF">I5M19_17955</name>
</gene>
<dbReference type="AlphaFoldDB" id="A0A934PXA9"/>
<organism evidence="1 2">
    <name type="scientific">Mucilaginibacter segetis</name>
    <dbReference type="NCBI Taxonomy" id="2793071"/>
    <lineage>
        <taxon>Bacteria</taxon>
        <taxon>Pseudomonadati</taxon>
        <taxon>Bacteroidota</taxon>
        <taxon>Sphingobacteriia</taxon>
        <taxon>Sphingobacteriales</taxon>
        <taxon>Sphingobacteriaceae</taxon>
        <taxon>Mucilaginibacter</taxon>
    </lineage>
</organism>
<sequence length="263" mass="29095">MRENILNKILVICCIIIAMGCSSKKLLVVKRPVADSAINATDDKAERLAAVSSSQITFNTFSGRAKTKLDINGNDNDVTLNIRVNRGQKIWISITAIAGIEVARALITPDSIQVLNRIDNVYLNKPFNYIYNYADKQVNFGTLQSLLVGNAIPELINANTTVEFNDNKTTLSGNVKGLLYKILLGADLRVSEMTLQNPETRQSLQVTNSAFTQADDHIVPSEVNITSVSGNNKVLVNLRYTKVEFDKVLEYPFSIPKNYEPAN</sequence>
<dbReference type="RefSeq" id="WP_200067759.1">
    <property type="nucleotide sequence ID" value="NZ_JAEHFW010000004.1"/>
</dbReference>
<accession>A0A934PXA9</accession>
<evidence type="ECO:0000313" key="1">
    <source>
        <dbReference type="EMBL" id="MBK0381212.1"/>
    </source>
</evidence>
<dbReference type="Proteomes" id="UP000613193">
    <property type="component" value="Unassembled WGS sequence"/>
</dbReference>
<protein>
    <submittedName>
        <fullName evidence="1">DUF4292 domain-containing protein</fullName>
    </submittedName>
</protein>
<dbReference type="Gene3D" id="2.50.20.10">
    <property type="entry name" value="Lipoprotein localisation LolA/LolB/LppX"/>
    <property type="match status" value="1"/>
</dbReference>
<dbReference type="Pfam" id="PF14125">
    <property type="entry name" value="DUF4292"/>
    <property type="match status" value="1"/>
</dbReference>
<name>A0A934PXA9_9SPHI</name>
<dbReference type="InterPro" id="IPR025634">
    <property type="entry name" value="DUF4292"/>
</dbReference>